<dbReference type="CDD" id="cd03444">
    <property type="entry name" value="Thioesterase_II_repeat1"/>
    <property type="match status" value="1"/>
</dbReference>
<dbReference type="InterPro" id="IPR049450">
    <property type="entry name" value="ACOT8-like_C"/>
</dbReference>
<dbReference type="CDD" id="cd03445">
    <property type="entry name" value="Thioesterase_II_repeat2"/>
    <property type="match status" value="1"/>
</dbReference>
<keyword evidence="6" id="KW-1185">Reference proteome</keyword>
<dbReference type="InterPro" id="IPR049449">
    <property type="entry name" value="TesB_ACOT8-like_N"/>
</dbReference>
<dbReference type="Gene3D" id="2.40.160.210">
    <property type="entry name" value="Acyl-CoA thioesterase, double hotdog domain"/>
    <property type="match status" value="1"/>
</dbReference>
<reference evidence="5 6" key="1">
    <citation type="submission" date="2019-12" db="EMBL/GenBank/DDBJ databases">
        <title>Comparative genomics gives insights into the taxonomy of the Azoarcus-Aromatoleum group and reveals separate origins of nif in the plant-associated Azoarcus and non-plant-associated Aromatoleum sub-groups.</title>
        <authorList>
            <person name="Lafos M."/>
            <person name="Maluk M."/>
            <person name="Batista M."/>
            <person name="Junghare M."/>
            <person name="Carmona M."/>
            <person name="Faoro H."/>
            <person name="Cruz L.M."/>
            <person name="Battistoni F."/>
            <person name="De Souza E."/>
            <person name="Pedrosa F."/>
            <person name="Chen W.-M."/>
            <person name="Poole P.S."/>
            <person name="Dixon R.A."/>
            <person name="James E.K."/>
        </authorList>
    </citation>
    <scope>NUCLEOTIDE SEQUENCE [LARGE SCALE GENOMIC DNA]</scope>
    <source>
        <strain evidence="5 6">ToN1</strain>
    </source>
</reference>
<dbReference type="PANTHER" id="PTHR11066:SF34">
    <property type="entry name" value="ACYL-COENZYME A THIOESTERASE 8"/>
    <property type="match status" value="1"/>
</dbReference>
<dbReference type="InterPro" id="IPR003703">
    <property type="entry name" value="Acyl_CoA_thio"/>
</dbReference>
<dbReference type="EMBL" id="WTVR01000014">
    <property type="protein sequence ID" value="NMF88636.1"/>
    <property type="molecule type" value="Genomic_DNA"/>
</dbReference>
<sequence length="281" mass="31496">MDLLSLRESGVDRFANQYACANASGTMFGGQLIGQAMMATLLTVPPTRAPHAFHGFFLRSGNGSRALDFDVERVRDGRSFSHRRVVVSQDRRTIFTADVSFHEGETGDDQAHSLQVEVPPPEALPSLAAMVSRDGHRLPPAALRRMGRPQRDVDVRIPDLEALVSRRSGDRPPMYWLRVAQALPDAPCWHTAALGYLSDCWLAAPFRMLPGAPHYGGEILISSLDHALWIHRPFRADHWLLMVHEIPTEQRGRRFNRAQFFDRDGRLVASSAQEALMRLVD</sequence>
<comment type="similarity">
    <text evidence="1">Belongs to the C/M/P thioester hydrolase family.</text>
</comment>
<dbReference type="InterPro" id="IPR029069">
    <property type="entry name" value="HotDog_dom_sf"/>
</dbReference>
<dbReference type="Proteomes" id="UP000652074">
    <property type="component" value="Unassembled WGS sequence"/>
</dbReference>
<name>A0ABX1MPL0_9RHOO</name>
<keyword evidence="2" id="KW-0378">Hydrolase</keyword>
<dbReference type="SUPFAM" id="SSF54637">
    <property type="entry name" value="Thioesterase/thiol ester dehydrase-isomerase"/>
    <property type="match status" value="2"/>
</dbReference>
<dbReference type="Pfam" id="PF13622">
    <property type="entry name" value="4HBT_3"/>
    <property type="match status" value="1"/>
</dbReference>
<proteinExistence type="inferred from homology"/>
<evidence type="ECO:0000259" key="3">
    <source>
        <dbReference type="Pfam" id="PF13622"/>
    </source>
</evidence>
<comment type="caution">
    <text evidence="5">The sequence shown here is derived from an EMBL/GenBank/DDBJ whole genome shotgun (WGS) entry which is preliminary data.</text>
</comment>
<feature type="domain" description="Acyl-CoA thioesterase-like C-terminal" evidence="4">
    <location>
        <begin position="151"/>
        <end position="277"/>
    </location>
</feature>
<evidence type="ECO:0000256" key="2">
    <source>
        <dbReference type="ARBA" id="ARBA00022801"/>
    </source>
</evidence>
<evidence type="ECO:0000313" key="6">
    <source>
        <dbReference type="Proteomes" id="UP000652074"/>
    </source>
</evidence>
<dbReference type="RefSeq" id="WP_169206050.1">
    <property type="nucleotide sequence ID" value="NZ_CP059560.1"/>
</dbReference>
<dbReference type="PANTHER" id="PTHR11066">
    <property type="entry name" value="ACYL-COA THIOESTERASE"/>
    <property type="match status" value="1"/>
</dbReference>
<protein>
    <submittedName>
        <fullName evidence="5">Acyl-CoA thioesterase II</fullName>
    </submittedName>
</protein>
<feature type="domain" description="Acyl-CoA thioesterase-like N-terminal HotDog" evidence="3">
    <location>
        <begin position="24"/>
        <end position="102"/>
    </location>
</feature>
<evidence type="ECO:0000313" key="5">
    <source>
        <dbReference type="EMBL" id="NMF88636.1"/>
    </source>
</evidence>
<evidence type="ECO:0000256" key="1">
    <source>
        <dbReference type="ARBA" id="ARBA00006538"/>
    </source>
</evidence>
<gene>
    <name evidence="5" type="ORF">GPA26_09085</name>
</gene>
<accession>A0ABX1MPL0</accession>
<dbReference type="Pfam" id="PF20789">
    <property type="entry name" value="4HBT_3C"/>
    <property type="match status" value="1"/>
</dbReference>
<dbReference type="InterPro" id="IPR042171">
    <property type="entry name" value="Acyl-CoA_hotdog"/>
</dbReference>
<evidence type="ECO:0000259" key="4">
    <source>
        <dbReference type="Pfam" id="PF20789"/>
    </source>
</evidence>
<organism evidence="5 6">
    <name type="scientific">Aromatoleum petrolei</name>
    <dbReference type="NCBI Taxonomy" id="76116"/>
    <lineage>
        <taxon>Bacteria</taxon>
        <taxon>Pseudomonadati</taxon>
        <taxon>Pseudomonadota</taxon>
        <taxon>Betaproteobacteria</taxon>
        <taxon>Rhodocyclales</taxon>
        <taxon>Rhodocyclaceae</taxon>
        <taxon>Aromatoleum</taxon>
    </lineage>
</organism>